<evidence type="ECO:0000256" key="2">
    <source>
        <dbReference type="ARBA" id="ARBA00023002"/>
    </source>
</evidence>
<name>A0A166WPC4_9GAMM</name>
<dbReference type="Gene3D" id="3.40.50.720">
    <property type="entry name" value="NAD(P)-binding Rossmann-like Domain"/>
    <property type="match status" value="1"/>
</dbReference>
<protein>
    <recommendedName>
        <fullName evidence="3">Enoyl reductase (ER) domain-containing protein</fullName>
    </recommendedName>
</protein>
<evidence type="ECO:0000256" key="1">
    <source>
        <dbReference type="ARBA" id="ARBA00022857"/>
    </source>
</evidence>
<dbReference type="SUPFAM" id="SSF51735">
    <property type="entry name" value="NAD(P)-binding Rossmann-fold domains"/>
    <property type="match status" value="1"/>
</dbReference>
<dbReference type="GO" id="GO:0005829">
    <property type="term" value="C:cytosol"/>
    <property type="evidence" value="ECO:0007669"/>
    <property type="project" value="TreeGrafter"/>
</dbReference>
<organism evidence="4 5">
    <name type="scientific">Pseudoalteromonas luteoviolacea DSM 6061</name>
    <dbReference type="NCBI Taxonomy" id="1365250"/>
    <lineage>
        <taxon>Bacteria</taxon>
        <taxon>Pseudomonadati</taxon>
        <taxon>Pseudomonadota</taxon>
        <taxon>Gammaproteobacteria</taxon>
        <taxon>Alteromonadales</taxon>
        <taxon>Pseudoalteromonadaceae</taxon>
        <taxon>Pseudoalteromonas</taxon>
    </lineage>
</organism>
<dbReference type="Proteomes" id="UP000076643">
    <property type="component" value="Unassembled WGS sequence"/>
</dbReference>
<dbReference type="InterPro" id="IPR013154">
    <property type="entry name" value="ADH-like_N"/>
</dbReference>
<dbReference type="PANTHER" id="PTHR48106:SF13">
    <property type="entry name" value="QUINONE OXIDOREDUCTASE-RELATED"/>
    <property type="match status" value="1"/>
</dbReference>
<dbReference type="InterPro" id="IPR036291">
    <property type="entry name" value="NAD(P)-bd_dom_sf"/>
</dbReference>
<dbReference type="CDD" id="cd05289">
    <property type="entry name" value="MDR_like_2"/>
    <property type="match status" value="1"/>
</dbReference>
<gene>
    <name evidence="4" type="ORF">N475_02565</name>
</gene>
<accession>A0A166WPC4</accession>
<evidence type="ECO:0000259" key="3">
    <source>
        <dbReference type="SMART" id="SM00829"/>
    </source>
</evidence>
<dbReference type="GO" id="GO:0070402">
    <property type="term" value="F:NADPH binding"/>
    <property type="evidence" value="ECO:0007669"/>
    <property type="project" value="TreeGrafter"/>
</dbReference>
<dbReference type="InterPro" id="IPR011032">
    <property type="entry name" value="GroES-like_sf"/>
</dbReference>
<keyword evidence="5" id="KW-1185">Reference proteome</keyword>
<dbReference type="Pfam" id="PF08240">
    <property type="entry name" value="ADH_N"/>
    <property type="match status" value="1"/>
</dbReference>
<comment type="caution">
    <text evidence="4">The sequence shown here is derived from an EMBL/GenBank/DDBJ whole genome shotgun (WGS) entry which is preliminary data.</text>
</comment>
<dbReference type="GO" id="GO:0003960">
    <property type="term" value="F:quinone reductase (NADPH) activity"/>
    <property type="evidence" value="ECO:0007669"/>
    <property type="project" value="TreeGrafter"/>
</dbReference>
<dbReference type="InterPro" id="IPR020843">
    <property type="entry name" value="ER"/>
</dbReference>
<keyword evidence="2" id="KW-0560">Oxidoreductase</keyword>
<dbReference type="PATRIC" id="fig|1365250.3.peg.2736"/>
<evidence type="ECO:0000313" key="5">
    <source>
        <dbReference type="Proteomes" id="UP000076643"/>
    </source>
</evidence>
<dbReference type="Pfam" id="PF13602">
    <property type="entry name" value="ADH_zinc_N_2"/>
    <property type="match status" value="1"/>
</dbReference>
<keyword evidence="1" id="KW-0521">NADP</keyword>
<sequence length="311" mass="33211">MNNQYKQAGITEFGSTNQLHARVIAQPELASHQVWIRVLASSINPIDIKTRSGLGYVAQAKQAGDFLPLGYDVFGIVEQVGDCVSHIKPGEAVLGMVGFPANPGCYASHVVASAEEIIVVDKKVSLDMAGLCLAGLTAVQALEKLSPNLGTLFVNAPTGGVGHLAVQIAKRSGFDVVAITTRRDLVETLDLAVPAMSYEDFFAEKRRGQLLDLVGGKVAKDMLGNLQAGGLFVTVPTVTKDEVIDHAKTFGIQGEGVLVAMNCQQLNALYQAVIDKQLKVVASKRYSIEEISEAHTFVEQGQHFGKVIIVA</sequence>
<dbReference type="SUPFAM" id="SSF50129">
    <property type="entry name" value="GroES-like"/>
    <property type="match status" value="1"/>
</dbReference>
<dbReference type="SMART" id="SM00829">
    <property type="entry name" value="PKS_ER"/>
    <property type="match status" value="1"/>
</dbReference>
<dbReference type="PANTHER" id="PTHR48106">
    <property type="entry name" value="QUINONE OXIDOREDUCTASE PIG3-RELATED"/>
    <property type="match status" value="1"/>
</dbReference>
<feature type="domain" description="Enoyl reductase (ER)" evidence="3">
    <location>
        <begin position="14"/>
        <end position="309"/>
    </location>
</feature>
<reference evidence="4 5" key="1">
    <citation type="submission" date="2013-07" db="EMBL/GenBank/DDBJ databases">
        <title>Comparative Genomic and Metabolomic Analysis of Twelve Strains of Pseudoalteromonas luteoviolacea.</title>
        <authorList>
            <person name="Vynne N.G."/>
            <person name="Mansson M."/>
            <person name="Gram L."/>
        </authorList>
    </citation>
    <scope>NUCLEOTIDE SEQUENCE [LARGE SCALE GENOMIC DNA]</scope>
    <source>
        <strain evidence="4 5">DSM 6061</strain>
    </source>
</reference>
<proteinExistence type="predicted"/>
<evidence type="ECO:0000313" key="4">
    <source>
        <dbReference type="EMBL" id="KZN37715.1"/>
    </source>
</evidence>
<dbReference type="AlphaFoldDB" id="A0A166WPC4"/>
<dbReference type="Gene3D" id="3.90.180.10">
    <property type="entry name" value="Medium-chain alcohol dehydrogenases, catalytic domain"/>
    <property type="match status" value="1"/>
</dbReference>
<dbReference type="RefSeq" id="WP_063365401.1">
    <property type="nucleotide sequence ID" value="NZ_AQHB01000028.1"/>
</dbReference>
<dbReference type="EMBL" id="AUYB01000103">
    <property type="protein sequence ID" value="KZN37715.1"/>
    <property type="molecule type" value="Genomic_DNA"/>
</dbReference>
<dbReference type="GO" id="GO:0035925">
    <property type="term" value="F:mRNA 3'-UTR AU-rich region binding"/>
    <property type="evidence" value="ECO:0007669"/>
    <property type="project" value="TreeGrafter"/>
</dbReference>